<organism evidence="1">
    <name type="scientific">marine sediment metagenome</name>
    <dbReference type="NCBI Taxonomy" id="412755"/>
    <lineage>
        <taxon>unclassified sequences</taxon>
        <taxon>metagenomes</taxon>
        <taxon>ecological metagenomes</taxon>
    </lineage>
</organism>
<accession>X1QQ42</accession>
<sequence length="67" mass="7304">MFLIYNLELQGEPLNILARAGTVKSPAYNGFVNIDITIPDFQVKAAIRIGANPCLVVNSCSLTPKIR</sequence>
<name>X1QQ42_9ZZZZ</name>
<comment type="caution">
    <text evidence="1">The sequence shown here is derived from an EMBL/GenBank/DDBJ whole genome shotgun (WGS) entry which is preliminary data.</text>
</comment>
<reference evidence="1" key="1">
    <citation type="journal article" date="2014" name="Front. Microbiol.">
        <title>High frequency of phylogenetically diverse reductive dehalogenase-homologous genes in deep subseafloor sedimentary metagenomes.</title>
        <authorList>
            <person name="Kawai M."/>
            <person name="Futagami T."/>
            <person name="Toyoda A."/>
            <person name="Takaki Y."/>
            <person name="Nishi S."/>
            <person name="Hori S."/>
            <person name="Arai W."/>
            <person name="Tsubouchi T."/>
            <person name="Morono Y."/>
            <person name="Uchiyama I."/>
            <person name="Ito T."/>
            <person name="Fujiyama A."/>
            <person name="Inagaki F."/>
            <person name="Takami H."/>
        </authorList>
    </citation>
    <scope>NUCLEOTIDE SEQUENCE</scope>
    <source>
        <strain evidence="1">Expedition CK06-06</strain>
    </source>
</reference>
<protein>
    <submittedName>
        <fullName evidence="1">Uncharacterized protein</fullName>
    </submittedName>
</protein>
<proteinExistence type="predicted"/>
<dbReference type="AlphaFoldDB" id="X1QQ42"/>
<gene>
    <name evidence="1" type="ORF">S06H3_53475</name>
</gene>
<evidence type="ECO:0000313" key="1">
    <source>
        <dbReference type="EMBL" id="GAI56911.1"/>
    </source>
</evidence>
<dbReference type="EMBL" id="BARV01034096">
    <property type="protein sequence ID" value="GAI56911.1"/>
    <property type="molecule type" value="Genomic_DNA"/>
</dbReference>